<dbReference type="RefSeq" id="WP_245799454.1">
    <property type="nucleotide sequence ID" value="NZ_FUYJ01000002.1"/>
</dbReference>
<dbReference type="Proteomes" id="UP000190042">
    <property type="component" value="Unassembled WGS sequence"/>
</dbReference>
<dbReference type="PANTHER" id="PTHR30466:SF11">
    <property type="entry name" value="FLAVIN-DEPENDENT MONOOXYGENASE, REDUCTASE SUBUNIT HSAB"/>
    <property type="match status" value="1"/>
</dbReference>
<evidence type="ECO:0000256" key="2">
    <source>
        <dbReference type="ARBA" id="ARBA00023002"/>
    </source>
</evidence>
<dbReference type="PANTHER" id="PTHR30466">
    <property type="entry name" value="FLAVIN REDUCTASE"/>
    <property type="match status" value="1"/>
</dbReference>
<keyword evidence="5" id="KW-1185">Reference proteome</keyword>
<protein>
    <submittedName>
        <fullName evidence="4">3-hydroxy-9,10-secoandrosta-1,3,5(10)-triene-9,17-dione monooxygenase reductase component</fullName>
    </submittedName>
</protein>
<evidence type="ECO:0000259" key="3">
    <source>
        <dbReference type="SMART" id="SM00903"/>
    </source>
</evidence>
<feature type="domain" description="Flavin reductase like" evidence="3">
    <location>
        <begin position="11"/>
        <end position="154"/>
    </location>
</feature>
<dbReference type="EMBL" id="FUYJ01000002">
    <property type="protein sequence ID" value="SKA94455.1"/>
    <property type="molecule type" value="Genomic_DNA"/>
</dbReference>
<proteinExistence type="inferred from homology"/>
<accession>A0A1T4XZK4</accession>
<dbReference type="InterPro" id="IPR050268">
    <property type="entry name" value="NADH-dep_flavin_reductase"/>
</dbReference>
<organism evidence="4 5">
    <name type="scientific">Sporosarcina newyorkensis</name>
    <dbReference type="NCBI Taxonomy" id="759851"/>
    <lineage>
        <taxon>Bacteria</taxon>
        <taxon>Bacillati</taxon>
        <taxon>Bacillota</taxon>
        <taxon>Bacilli</taxon>
        <taxon>Bacillales</taxon>
        <taxon>Caryophanaceae</taxon>
        <taxon>Sporosarcina</taxon>
    </lineage>
</organism>
<reference evidence="5" key="1">
    <citation type="submission" date="2017-02" db="EMBL/GenBank/DDBJ databases">
        <authorList>
            <person name="Varghese N."/>
            <person name="Submissions S."/>
        </authorList>
    </citation>
    <scope>NUCLEOTIDE SEQUENCE [LARGE SCALE GENOMIC DNA]</scope>
    <source>
        <strain evidence="5">DSM 23966</strain>
    </source>
</reference>
<sequence>MIEPREFRNTVGHFATGITVITTINGKEKIGLTANAFSSLSLDPPLILVCIDKRSGSLKALKRDHPFAVNLLKKSQETECWRYAKSSGDKFEGAAYKLSEDGVPILEDNLATIECVVADIIEGGDHYIVTGLVKNASYDDQGEPLIFFRGKIEQLELAKTVEL</sequence>
<dbReference type="GO" id="GO:0042602">
    <property type="term" value="F:riboflavin reductase (NADPH) activity"/>
    <property type="evidence" value="ECO:0007669"/>
    <property type="project" value="TreeGrafter"/>
</dbReference>
<evidence type="ECO:0000313" key="5">
    <source>
        <dbReference type="Proteomes" id="UP000190042"/>
    </source>
</evidence>
<dbReference type="AlphaFoldDB" id="A0A1T4XZK4"/>
<gene>
    <name evidence="4" type="ORF">SAMN04244570_1426</name>
</gene>
<dbReference type="Pfam" id="PF01613">
    <property type="entry name" value="Flavin_Reduct"/>
    <property type="match status" value="1"/>
</dbReference>
<dbReference type="SMART" id="SM00903">
    <property type="entry name" value="Flavin_Reduct"/>
    <property type="match status" value="1"/>
</dbReference>
<keyword evidence="4" id="KW-0503">Monooxygenase</keyword>
<dbReference type="Gene3D" id="2.30.110.10">
    <property type="entry name" value="Electron Transport, Fmn-binding Protein, Chain A"/>
    <property type="match status" value="1"/>
</dbReference>
<dbReference type="GO" id="GO:0010181">
    <property type="term" value="F:FMN binding"/>
    <property type="evidence" value="ECO:0007669"/>
    <property type="project" value="InterPro"/>
</dbReference>
<dbReference type="InterPro" id="IPR002563">
    <property type="entry name" value="Flavin_Rdtase-like_dom"/>
</dbReference>
<dbReference type="SUPFAM" id="SSF50475">
    <property type="entry name" value="FMN-binding split barrel"/>
    <property type="match status" value="1"/>
</dbReference>
<evidence type="ECO:0000256" key="1">
    <source>
        <dbReference type="ARBA" id="ARBA00008898"/>
    </source>
</evidence>
<keyword evidence="2" id="KW-0560">Oxidoreductase</keyword>
<evidence type="ECO:0000313" key="4">
    <source>
        <dbReference type="EMBL" id="SKA94455.1"/>
    </source>
</evidence>
<dbReference type="InterPro" id="IPR012349">
    <property type="entry name" value="Split_barrel_FMN-bd"/>
</dbReference>
<name>A0A1T4XZK4_9BACL</name>
<comment type="similarity">
    <text evidence="1">Belongs to the non-flavoprotein flavin reductase family.</text>
</comment>
<dbReference type="GO" id="GO:0004497">
    <property type="term" value="F:monooxygenase activity"/>
    <property type="evidence" value="ECO:0007669"/>
    <property type="project" value="UniProtKB-KW"/>
</dbReference>